<dbReference type="Proteomes" id="UP000652761">
    <property type="component" value="Unassembled WGS sequence"/>
</dbReference>
<evidence type="ECO:0000313" key="2">
    <source>
        <dbReference type="Proteomes" id="UP000652761"/>
    </source>
</evidence>
<protein>
    <submittedName>
        <fullName evidence="1">Uncharacterized protein</fullName>
    </submittedName>
</protein>
<reference evidence="1" key="1">
    <citation type="submission" date="2017-07" db="EMBL/GenBank/DDBJ databases">
        <title>Taro Niue Genome Assembly and Annotation.</title>
        <authorList>
            <person name="Atibalentja N."/>
            <person name="Keating K."/>
            <person name="Fields C.J."/>
        </authorList>
    </citation>
    <scope>NUCLEOTIDE SEQUENCE</scope>
    <source>
        <strain evidence="1">Niue_2</strain>
        <tissue evidence="1">Leaf</tissue>
    </source>
</reference>
<organism evidence="1 2">
    <name type="scientific">Colocasia esculenta</name>
    <name type="common">Wild taro</name>
    <name type="synonym">Arum esculentum</name>
    <dbReference type="NCBI Taxonomy" id="4460"/>
    <lineage>
        <taxon>Eukaryota</taxon>
        <taxon>Viridiplantae</taxon>
        <taxon>Streptophyta</taxon>
        <taxon>Embryophyta</taxon>
        <taxon>Tracheophyta</taxon>
        <taxon>Spermatophyta</taxon>
        <taxon>Magnoliopsida</taxon>
        <taxon>Liliopsida</taxon>
        <taxon>Araceae</taxon>
        <taxon>Aroideae</taxon>
        <taxon>Colocasieae</taxon>
        <taxon>Colocasia</taxon>
    </lineage>
</organism>
<comment type="caution">
    <text evidence="1">The sequence shown here is derived from an EMBL/GenBank/DDBJ whole genome shotgun (WGS) entry which is preliminary data.</text>
</comment>
<dbReference type="EMBL" id="NMUH01003529">
    <property type="protein sequence ID" value="MQM06057.1"/>
    <property type="molecule type" value="Genomic_DNA"/>
</dbReference>
<name>A0A843WF27_COLES</name>
<dbReference type="AlphaFoldDB" id="A0A843WF27"/>
<sequence>MLWSPDSAAIASLCLLVLGRVGSVDFAFRGFSRCAALAQVFMHWESGMPFSLDSRVLSGVQFAGYLNECVSLFNSGECCLQEVNRVRRWNGNRFDGDLLR</sequence>
<proteinExistence type="predicted"/>
<accession>A0A843WF27</accession>
<gene>
    <name evidence="1" type="ORF">Taro_038874</name>
</gene>
<keyword evidence="2" id="KW-1185">Reference proteome</keyword>
<evidence type="ECO:0000313" key="1">
    <source>
        <dbReference type="EMBL" id="MQM06057.1"/>
    </source>
</evidence>